<feature type="region of interest" description="Disordered" evidence="4">
    <location>
        <begin position="1"/>
        <end position="35"/>
    </location>
</feature>
<evidence type="ECO:0000313" key="8">
    <source>
        <dbReference type="Proteomes" id="UP000054466"/>
    </source>
</evidence>
<dbReference type="PANTHER" id="PTHR10039">
    <property type="entry name" value="AMELOGENIN"/>
    <property type="match status" value="1"/>
</dbReference>
<protein>
    <submittedName>
        <fullName evidence="7">Uncharacterized protein</fullName>
    </submittedName>
</protein>
<keyword evidence="2" id="KW-0677">Repeat</keyword>
<evidence type="ECO:0000313" key="7">
    <source>
        <dbReference type="EMBL" id="KIW33370.1"/>
    </source>
</evidence>
<dbReference type="HOGENOM" id="CLU_000288_34_1_1"/>
<feature type="compositionally biased region" description="Basic residues" evidence="4">
    <location>
        <begin position="1"/>
        <end position="13"/>
    </location>
</feature>
<feature type="compositionally biased region" description="Polar residues" evidence="4">
    <location>
        <begin position="779"/>
        <end position="790"/>
    </location>
</feature>
<dbReference type="Pfam" id="PF12796">
    <property type="entry name" value="Ank_2"/>
    <property type="match status" value="3"/>
</dbReference>
<dbReference type="Gene3D" id="3.40.50.300">
    <property type="entry name" value="P-loop containing nucleotide triphosphate hydrolases"/>
    <property type="match status" value="1"/>
</dbReference>
<evidence type="ECO:0000259" key="5">
    <source>
        <dbReference type="Pfam" id="PF05057"/>
    </source>
</evidence>
<keyword evidence="8" id="KW-1185">Reference proteome</keyword>
<feature type="repeat" description="ANK" evidence="3">
    <location>
        <begin position="1237"/>
        <end position="1258"/>
    </location>
</feature>
<evidence type="ECO:0000256" key="3">
    <source>
        <dbReference type="PROSITE-ProRule" id="PRU00023"/>
    </source>
</evidence>
<keyword evidence="3" id="KW-0040">ANK repeat</keyword>
<dbReference type="Gene3D" id="3.40.50.1820">
    <property type="entry name" value="alpha/beta hydrolase"/>
    <property type="match status" value="1"/>
</dbReference>
<accession>A0A0D2CTW7</accession>
<dbReference type="InterPro" id="IPR002110">
    <property type="entry name" value="Ankyrin_rpt"/>
</dbReference>
<dbReference type="VEuPathDB" id="FungiDB:PV07_00227"/>
<dbReference type="EMBL" id="KN847040">
    <property type="protein sequence ID" value="KIW33370.1"/>
    <property type="molecule type" value="Genomic_DNA"/>
</dbReference>
<dbReference type="RefSeq" id="XP_016253586.1">
    <property type="nucleotide sequence ID" value="XM_016386658.1"/>
</dbReference>
<name>A0A0D2CTW7_9EURO</name>
<dbReference type="InterPro" id="IPR056884">
    <property type="entry name" value="NPHP3-like_N"/>
</dbReference>
<dbReference type="Pfam" id="PF00023">
    <property type="entry name" value="Ank"/>
    <property type="match status" value="1"/>
</dbReference>
<dbReference type="Pfam" id="PF05057">
    <property type="entry name" value="DUF676"/>
    <property type="match status" value="1"/>
</dbReference>
<dbReference type="GeneID" id="27339421"/>
<dbReference type="InterPro" id="IPR029058">
    <property type="entry name" value="AB_hydrolase_fold"/>
</dbReference>
<reference evidence="7 8" key="1">
    <citation type="submission" date="2015-01" db="EMBL/GenBank/DDBJ databases">
        <title>The Genome Sequence of Cladophialophora immunda CBS83496.</title>
        <authorList>
            <consortium name="The Broad Institute Genomics Platform"/>
            <person name="Cuomo C."/>
            <person name="de Hoog S."/>
            <person name="Gorbushina A."/>
            <person name="Stielow B."/>
            <person name="Teixiera M."/>
            <person name="Abouelleil A."/>
            <person name="Chapman S.B."/>
            <person name="Priest M."/>
            <person name="Young S.K."/>
            <person name="Wortman J."/>
            <person name="Nusbaum C."/>
            <person name="Birren B."/>
        </authorList>
    </citation>
    <scope>NUCLEOTIDE SEQUENCE [LARGE SCALE GENOMIC DNA]</scope>
    <source>
        <strain evidence="7 8">CBS 83496</strain>
    </source>
</reference>
<dbReference type="PROSITE" id="PS50088">
    <property type="entry name" value="ANK_REPEAT"/>
    <property type="match status" value="1"/>
</dbReference>
<feature type="domain" description="DUF676" evidence="5">
    <location>
        <begin position="74"/>
        <end position="202"/>
    </location>
</feature>
<evidence type="ECO:0000256" key="1">
    <source>
        <dbReference type="ARBA" id="ARBA00007920"/>
    </source>
</evidence>
<dbReference type="SUPFAM" id="SSF53474">
    <property type="entry name" value="alpha/beta-Hydrolases"/>
    <property type="match status" value="1"/>
</dbReference>
<dbReference type="Pfam" id="PF24883">
    <property type="entry name" value="NPHP3_N"/>
    <property type="match status" value="1"/>
</dbReference>
<dbReference type="Proteomes" id="UP000054466">
    <property type="component" value="Unassembled WGS sequence"/>
</dbReference>
<sequence>MRKFIKQIKGKRPRSADARRQTGAPDAGQPSTVEQERLLPELQALADESRRYGLKPLPSLPGTPTSEHSYDLSVVAVHGLGGDFYRTWASRDSQKQTLWLSQLLPEDLPGARIYSFGYDSAPTFSRSVTGIRDAANDLLQSLMSLTKKWPAKPIIFICHSLGGIVVKQAMIMAHEFDYFADVLRATRLIVFMGTPHRGSQIAATLAPLATFTNFWLDISYASAFAGSMRTDLISMLSRDSTKLDEINQSFKRRANAMTIISCYERVKPPGCSSLVVEQQSAVLGLPEEIEISIQADHMAMCRFSSRSDHGYEPLTQAIVHAVKQMMPDTSHRSFTESESRYVATFSRRSDVPIDEPLQGTCVWSTSTREYRDWRAERRPAVLWLIGDAGCGKTVLTNFLVRELRDNVAPPSTEDELVCCFFCARDIESQKDARSLLRALILQILSVKKDIIRQIKAAYSLIRHEYEPSFETLWHIFEMAVGLASCSCLYIVIDALDECEEKSRSLFLAKVLHMVRPRSLDGETQRKRIKLIISGQPLISRAWRIGDESLSQFYIDMEERPEGLVGDLQRFIDYKVEDLVYNAICSEAFGEQLKRKLYNLAENSFLWLSVVLEDLKQGLNYRDADVQRVLTTIPGNLKDSYTKHLPPVSKSQLPRLKCYLQLLVACARPFTLSEVDVFTTLYDRQSAECISPVDGALVLNSLRRALGPLVKFPDGKVQFIHSTVKGYLLALQSEPDHLLHKTHGVDLDTAHLLLAKACIRSLLQEADSPDAPDEERLSSEMPSPSPISARSSKGEADQDAPYAELFSIHDVAFLRDESAISEDVLSHLSSRYPGYDYATRYWDHHYTHADYLADAAAQQDAIKLLSCGSPRLSRWYKYKANHSPTAMPDQSEVNALVLAALFDYPTVLQRLLSNRGLTDESTQLQSALYWASSRGHLKSINVLLEHKSPLLDAGRDRSALAVAIQGGFTEACEVLLGADDADPNYSGLRTPPPLVLAAAHDHVEILVGLLRHGSIDVNQTNLSGHTALIQACRSGSDQCLKELLGDDRTNINSCDSDGRNALIHACMSSNALAVEQLLRKPLADVCLCDKYGRNAMSYAAEKATLPIVRRLFHLQVPIAKEDASGRNAISWAANSSRATKHSDHYGQCVLEYLIEKSPEEAADSQDKDGWSPLAWALDRPGYLEAVRILIEKGKADVNQRNQAGGRSVLAWAASEGFTQIVEYLLGLPHLDKNATGDDGRSPLSHAAANGRVRIVELLLGDSEVRADLRDSKGRTPIDWARMNHHDAIVSLLSEHGLE</sequence>
<evidence type="ECO:0000256" key="4">
    <source>
        <dbReference type="SAM" id="MobiDB-lite"/>
    </source>
</evidence>
<dbReference type="OrthoDB" id="163438at2759"/>
<dbReference type="PROSITE" id="PS50297">
    <property type="entry name" value="ANK_REP_REGION"/>
    <property type="match status" value="1"/>
</dbReference>
<dbReference type="InterPro" id="IPR036770">
    <property type="entry name" value="Ankyrin_rpt-contain_sf"/>
</dbReference>
<proteinExistence type="inferred from homology"/>
<comment type="similarity">
    <text evidence="1">Belongs to the putative lipase ROG1 family.</text>
</comment>
<feature type="region of interest" description="Disordered" evidence="4">
    <location>
        <begin position="765"/>
        <end position="793"/>
    </location>
</feature>
<dbReference type="PANTHER" id="PTHR10039:SF14">
    <property type="entry name" value="NACHT DOMAIN-CONTAINING PROTEIN"/>
    <property type="match status" value="1"/>
</dbReference>
<gene>
    <name evidence="7" type="ORF">PV07_00227</name>
</gene>
<dbReference type="SUPFAM" id="SSF52540">
    <property type="entry name" value="P-loop containing nucleoside triphosphate hydrolases"/>
    <property type="match status" value="1"/>
</dbReference>
<evidence type="ECO:0000259" key="6">
    <source>
        <dbReference type="Pfam" id="PF24883"/>
    </source>
</evidence>
<dbReference type="SUPFAM" id="SSF48403">
    <property type="entry name" value="Ankyrin repeat"/>
    <property type="match status" value="2"/>
</dbReference>
<dbReference type="Gene3D" id="1.25.40.20">
    <property type="entry name" value="Ankyrin repeat-containing domain"/>
    <property type="match status" value="3"/>
</dbReference>
<dbReference type="STRING" id="569365.A0A0D2CTW7"/>
<organism evidence="7 8">
    <name type="scientific">Cladophialophora immunda</name>
    <dbReference type="NCBI Taxonomy" id="569365"/>
    <lineage>
        <taxon>Eukaryota</taxon>
        <taxon>Fungi</taxon>
        <taxon>Dikarya</taxon>
        <taxon>Ascomycota</taxon>
        <taxon>Pezizomycotina</taxon>
        <taxon>Eurotiomycetes</taxon>
        <taxon>Chaetothyriomycetidae</taxon>
        <taxon>Chaetothyriales</taxon>
        <taxon>Herpotrichiellaceae</taxon>
        <taxon>Cladophialophora</taxon>
    </lineage>
</organism>
<dbReference type="SMART" id="SM00248">
    <property type="entry name" value="ANK"/>
    <property type="match status" value="11"/>
</dbReference>
<dbReference type="InterPro" id="IPR007751">
    <property type="entry name" value="DUF676_lipase-like"/>
</dbReference>
<dbReference type="InterPro" id="IPR027417">
    <property type="entry name" value="P-loop_NTPase"/>
</dbReference>
<evidence type="ECO:0000256" key="2">
    <source>
        <dbReference type="ARBA" id="ARBA00022737"/>
    </source>
</evidence>
<feature type="domain" description="Nephrocystin 3-like N-terminal" evidence="6">
    <location>
        <begin position="359"/>
        <end position="511"/>
    </location>
</feature>